<name>A0A1G2DWC5_9BACT</name>
<dbReference type="PRINTS" id="PR01039">
    <property type="entry name" value="TRNASYNTHTRP"/>
</dbReference>
<protein>
    <recommendedName>
        <fullName evidence="8">Tryptophan--tRNA ligase</fullName>
        <ecNumber evidence="8">6.1.1.2</ecNumber>
    </recommendedName>
    <alternativeName>
        <fullName evidence="8">Tryptophanyl-tRNA synthetase</fullName>
        <shortName evidence="8">TrpRS</shortName>
    </alternativeName>
</protein>
<sequence length="325" mass="36870">MRVLSGIQPTGSIHIGNYLGAIKQWVELQEKEDCIFFIADLHSLTAPYKPVELQKNILETAIAYLALGIDPQKSIFFVQSDIKEHTELCWLLNTICPLGELERMTQFKEKSKQFKKDINAGLLTYPVLQAADILLYKTDAVPVGKDQVQHVELTRTIARKFNQKFGKLFPEPKALLPKFGAKIMDLNNPKKKMSKSLGPQGYISVFEQPEEVEKKIMSAVTDTGKQIKYNQKGKPGISNLLIIYSLFSGKSIKELEKEFKGRGYAQFKKSLAELLIKSLEPFQRKRKEFLARKIYVEETLKLGAKRAQSIAESTLSEARQKMGLN</sequence>
<comment type="subcellular location">
    <subcellularLocation>
        <location evidence="8">Cytoplasm</location>
    </subcellularLocation>
</comment>
<proteinExistence type="inferred from homology"/>
<dbReference type="Gene3D" id="1.10.240.10">
    <property type="entry name" value="Tyrosyl-Transfer RNA Synthetase"/>
    <property type="match status" value="1"/>
</dbReference>
<feature type="binding site" evidence="8">
    <location>
        <begin position="144"/>
        <end position="146"/>
    </location>
    <ligand>
        <name>ATP</name>
        <dbReference type="ChEBI" id="CHEBI:30616"/>
    </ligand>
</feature>
<dbReference type="InterPro" id="IPR024109">
    <property type="entry name" value="Trp-tRNA-ligase_bac-type"/>
</dbReference>
<comment type="function">
    <text evidence="8">Catalyzes the attachment of tryptophan to tRNA(Trp).</text>
</comment>
<dbReference type="NCBIfam" id="TIGR00233">
    <property type="entry name" value="trpS"/>
    <property type="match status" value="1"/>
</dbReference>
<keyword evidence="4 8" id="KW-0067">ATP-binding</keyword>
<dbReference type="InterPro" id="IPR050203">
    <property type="entry name" value="Trp-tRNA_synthetase"/>
</dbReference>
<keyword evidence="8" id="KW-0963">Cytoplasm</keyword>
<dbReference type="InterPro" id="IPR014729">
    <property type="entry name" value="Rossmann-like_a/b/a_fold"/>
</dbReference>
<dbReference type="FunFam" id="3.40.50.620:FF:000082">
    <property type="entry name" value="MSW1p Mitochondrial tryptophanyl-tRNA synthetase"/>
    <property type="match status" value="1"/>
</dbReference>
<evidence type="ECO:0000256" key="4">
    <source>
        <dbReference type="ARBA" id="ARBA00022840"/>
    </source>
</evidence>
<feature type="binding site" evidence="8">
    <location>
        <begin position="16"/>
        <end position="17"/>
    </location>
    <ligand>
        <name>ATP</name>
        <dbReference type="ChEBI" id="CHEBI:30616"/>
    </ligand>
</feature>
<evidence type="ECO:0000313" key="10">
    <source>
        <dbReference type="EMBL" id="OGZ17826.1"/>
    </source>
</evidence>
<dbReference type="InterPro" id="IPR002306">
    <property type="entry name" value="Trp-tRNA-ligase"/>
</dbReference>
<dbReference type="Pfam" id="PF00579">
    <property type="entry name" value="tRNA-synt_1b"/>
    <property type="match status" value="1"/>
</dbReference>
<feature type="binding site" evidence="8">
    <location>
        <position position="132"/>
    </location>
    <ligand>
        <name>L-tryptophan</name>
        <dbReference type="ChEBI" id="CHEBI:57912"/>
    </ligand>
</feature>
<reference evidence="10 11" key="1">
    <citation type="journal article" date="2016" name="Nat. Commun.">
        <title>Thousands of microbial genomes shed light on interconnected biogeochemical processes in an aquifer system.</title>
        <authorList>
            <person name="Anantharaman K."/>
            <person name="Brown C.T."/>
            <person name="Hug L.A."/>
            <person name="Sharon I."/>
            <person name="Castelle C.J."/>
            <person name="Probst A.J."/>
            <person name="Thomas B.C."/>
            <person name="Singh A."/>
            <person name="Wilkins M.J."/>
            <person name="Karaoz U."/>
            <person name="Brodie E.L."/>
            <person name="Williams K.H."/>
            <person name="Hubbard S.S."/>
            <person name="Banfield J.F."/>
        </authorList>
    </citation>
    <scope>NUCLEOTIDE SEQUENCE [LARGE SCALE GENOMIC DNA]</scope>
</reference>
<evidence type="ECO:0000256" key="2">
    <source>
        <dbReference type="ARBA" id="ARBA00022598"/>
    </source>
</evidence>
<dbReference type="PROSITE" id="PS00178">
    <property type="entry name" value="AA_TRNA_LIGASE_I"/>
    <property type="match status" value="1"/>
</dbReference>
<dbReference type="GO" id="GO:0005829">
    <property type="term" value="C:cytosol"/>
    <property type="evidence" value="ECO:0007669"/>
    <property type="project" value="TreeGrafter"/>
</dbReference>
<dbReference type="GO" id="GO:0004830">
    <property type="term" value="F:tryptophan-tRNA ligase activity"/>
    <property type="evidence" value="ECO:0007669"/>
    <property type="project" value="UniProtKB-UniRule"/>
</dbReference>
<dbReference type="InterPro" id="IPR001412">
    <property type="entry name" value="aa-tRNA-synth_I_CS"/>
</dbReference>
<keyword evidence="5 8" id="KW-0648">Protein biosynthesis</keyword>
<evidence type="ECO:0000256" key="8">
    <source>
        <dbReference type="HAMAP-Rule" id="MF_00140"/>
    </source>
</evidence>
<dbReference type="GO" id="GO:0006436">
    <property type="term" value="P:tryptophanyl-tRNA aminoacylation"/>
    <property type="evidence" value="ECO:0007669"/>
    <property type="project" value="UniProtKB-UniRule"/>
</dbReference>
<dbReference type="HAMAP" id="MF_00140_B">
    <property type="entry name" value="Trp_tRNA_synth_B"/>
    <property type="match status" value="1"/>
</dbReference>
<evidence type="ECO:0000313" key="11">
    <source>
        <dbReference type="Proteomes" id="UP000178893"/>
    </source>
</evidence>
<organism evidence="10 11">
    <name type="scientific">Candidatus Nealsonbacteria bacterium RBG_13_37_56</name>
    <dbReference type="NCBI Taxonomy" id="1801661"/>
    <lineage>
        <taxon>Bacteria</taxon>
        <taxon>Candidatus Nealsoniibacteriota</taxon>
    </lineage>
</organism>
<dbReference type="PANTHER" id="PTHR43766:SF1">
    <property type="entry name" value="TRYPTOPHAN--TRNA LIGASE, MITOCHONDRIAL"/>
    <property type="match status" value="1"/>
</dbReference>
<dbReference type="AlphaFoldDB" id="A0A1G2DWC5"/>
<evidence type="ECO:0000256" key="7">
    <source>
        <dbReference type="ARBA" id="ARBA00049929"/>
    </source>
</evidence>
<comment type="caution">
    <text evidence="10">The sequence shown here is derived from an EMBL/GenBank/DDBJ whole genome shotgun (WGS) entry which is preliminary data.</text>
</comment>
<dbReference type="EMBL" id="MHLW01000024">
    <property type="protein sequence ID" value="OGZ17826.1"/>
    <property type="molecule type" value="Genomic_DNA"/>
</dbReference>
<dbReference type="FunFam" id="1.10.240.10:FF:000005">
    <property type="entry name" value="Tryptophan--tRNA ligase"/>
    <property type="match status" value="1"/>
</dbReference>
<comment type="similarity">
    <text evidence="1 8 9">Belongs to the class-I aminoacyl-tRNA synthetase family.</text>
</comment>
<evidence type="ECO:0000256" key="5">
    <source>
        <dbReference type="ARBA" id="ARBA00022917"/>
    </source>
</evidence>
<dbReference type="EC" id="6.1.1.2" evidence="8"/>
<feature type="binding site" evidence="8">
    <location>
        <position position="183"/>
    </location>
    <ligand>
        <name>ATP</name>
        <dbReference type="ChEBI" id="CHEBI:30616"/>
    </ligand>
</feature>
<keyword evidence="3 8" id="KW-0547">Nucleotide-binding</keyword>
<keyword evidence="6 8" id="KW-0030">Aminoacyl-tRNA synthetase</keyword>
<evidence type="ECO:0000256" key="6">
    <source>
        <dbReference type="ARBA" id="ARBA00023146"/>
    </source>
</evidence>
<evidence type="ECO:0000256" key="3">
    <source>
        <dbReference type="ARBA" id="ARBA00022741"/>
    </source>
</evidence>
<dbReference type="Proteomes" id="UP000178893">
    <property type="component" value="Unassembled WGS sequence"/>
</dbReference>
<dbReference type="PANTHER" id="PTHR43766">
    <property type="entry name" value="TRYPTOPHAN--TRNA LIGASE, MITOCHONDRIAL"/>
    <property type="match status" value="1"/>
</dbReference>
<comment type="subunit">
    <text evidence="8">Homodimer.</text>
</comment>
<evidence type="ECO:0000256" key="1">
    <source>
        <dbReference type="ARBA" id="ARBA00005594"/>
    </source>
</evidence>
<feature type="binding site" evidence="8">
    <location>
        <begin position="192"/>
        <end position="196"/>
    </location>
    <ligand>
        <name>ATP</name>
        <dbReference type="ChEBI" id="CHEBI:30616"/>
    </ligand>
</feature>
<keyword evidence="2 8" id="KW-0436">Ligase</keyword>
<feature type="short sequence motif" description="'HIGH' region" evidence="8">
    <location>
        <begin position="9"/>
        <end position="17"/>
    </location>
</feature>
<dbReference type="GO" id="GO:0005524">
    <property type="term" value="F:ATP binding"/>
    <property type="evidence" value="ECO:0007669"/>
    <property type="project" value="UniProtKB-UniRule"/>
</dbReference>
<evidence type="ECO:0000256" key="9">
    <source>
        <dbReference type="RuleBase" id="RU363036"/>
    </source>
</evidence>
<accession>A0A1G2DWC5</accession>
<dbReference type="InterPro" id="IPR002305">
    <property type="entry name" value="aa-tRNA-synth_Ic"/>
</dbReference>
<dbReference type="SUPFAM" id="SSF52374">
    <property type="entry name" value="Nucleotidylyl transferase"/>
    <property type="match status" value="1"/>
</dbReference>
<comment type="catalytic activity">
    <reaction evidence="7 8">
        <text>tRNA(Trp) + L-tryptophan + ATP = L-tryptophyl-tRNA(Trp) + AMP + diphosphate + H(+)</text>
        <dbReference type="Rhea" id="RHEA:24080"/>
        <dbReference type="Rhea" id="RHEA-COMP:9671"/>
        <dbReference type="Rhea" id="RHEA-COMP:9705"/>
        <dbReference type="ChEBI" id="CHEBI:15378"/>
        <dbReference type="ChEBI" id="CHEBI:30616"/>
        <dbReference type="ChEBI" id="CHEBI:33019"/>
        <dbReference type="ChEBI" id="CHEBI:57912"/>
        <dbReference type="ChEBI" id="CHEBI:78442"/>
        <dbReference type="ChEBI" id="CHEBI:78535"/>
        <dbReference type="ChEBI" id="CHEBI:456215"/>
        <dbReference type="EC" id="6.1.1.2"/>
    </reaction>
</comment>
<dbReference type="CDD" id="cd00806">
    <property type="entry name" value="TrpRS_core"/>
    <property type="match status" value="1"/>
</dbReference>
<gene>
    <name evidence="8" type="primary">trpS</name>
    <name evidence="10" type="ORF">A2V72_02800</name>
</gene>
<feature type="binding site" evidence="8">
    <location>
        <begin position="8"/>
        <end position="10"/>
    </location>
    <ligand>
        <name>ATP</name>
        <dbReference type="ChEBI" id="CHEBI:30616"/>
    </ligand>
</feature>
<feature type="short sequence motif" description="'KMSKS' region" evidence="8">
    <location>
        <begin position="192"/>
        <end position="196"/>
    </location>
</feature>
<dbReference type="Gene3D" id="3.40.50.620">
    <property type="entry name" value="HUPs"/>
    <property type="match status" value="1"/>
</dbReference>